<evidence type="ECO:0000259" key="1">
    <source>
        <dbReference type="Pfam" id="PF00144"/>
    </source>
</evidence>
<dbReference type="RefSeq" id="WP_096409951.1">
    <property type="nucleotide sequence ID" value="NZ_AP017372.2"/>
</dbReference>
<dbReference type="KEGG" id="hhk:HH1059_19210"/>
<dbReference type="SUPFAM" id="SSF56601">
    <property type="entry name" value="beta-lactamase/transpeptidase-like"/>
    <property type="match status" value="1"/>
</dbReference>
<proteinExistence type="predicted"/>
<keyword evidence="3" id="KW-1185">Reference proteome</keyword>
<dbReference type="AlphaFoldDB" id="A0A110B5T3"/>
<dbReference type="InterPro" id="IPR001466">
    <property type="entry name" value="Beta-lactam-related"/>
</dbReference>
<protein>
    <submittedName>
        <fullName evidence="2">Beta-lactamase</fullName>
    </submittedName>
</protein>
<gene>
    <name evidence="2" type="ORF">HH1059_19210</name>
</gene>
<reference evidence="2" key="1">
    <citation type="submission" date="2016-02" db="EMBL/GenBank/DDBJ databases">
        <title>Halorhodospira halochloris DSM-1059 complete genome, version 2.</title>
        <authorList>
            <person name="Tsukatani Y."/>
        </authorList>
    </citation>
    <scope>NUCLEOTIDE SEQUENCE</scope>
    <source>
        <strain evidence="2">DSM 1059</strain>
    </source>
</reference>
<dbReference type="InterPro" id="IPR050789">
    <property type="entry name" value="Diverse_Enzym_Activities"/>
</dbReference>
<dbReference type="OrthoDB" id="9814204at2"/>
<dbReference type="Gene3D" id="3.40.710.10">
    <property type="entry name" value="DD-peptidase/beta-lactamase superfamily"/>
    <property type="match status" value="1"/>
</dbReference>
<accession>A0A110B5T3</accession>
<sequence length="391" mass="43482">MRRLLSILLKGLAAFLLLLVCVGTFLYLSDPIFYKRLATAMQGMDVSAVEWRQPNERVPGGDAELEVADEHKLDAEAVSEAITYAEHTDSMALLVYHRGALVVERYWEDHASDSRFDSGSMHKSVLGLLIGAAIDDGYIESLNDPVGKYIEEWSEDERGDIALRELLTMSSGLKVEAMRPTPFNKGMRLMLGADINELALSLPREQEPGQAFEYMNFNSQILGIALVRAVERPYAEYLAERIWQPLGAPDAAVWLDREGGDPRTFCCLLTSARAWVKVGKLFLNEGRVAGEQVLPAEWIRQMASPSEVNPNYGLHVWLGAPEDGQREYNSASDFAVRHSAPYKADDVLFFDGAGGQRLYVIPSAELAIVRIGHPETDWDDAILPNTLLRGL</sequence>
<dbReference type="EMBL" id="AP017372">
    <property type="protein sequence ID" value="BAU58615.1"/>
    <property type="molecule type" value="Genomic_DNA"/>
</dbReference>
<dbReference type="Proteomes" id="UP000218890">
    <property type="component" value="Chromosome"/>
</dbReference>
<dbReference type="InterPro" id="IPR012338">
    <property type="entry name" value="Beta-lactam/transpept-like"/>
</dbReference>
<feature type="domain" description="Beta-lactamase-related" evidence="1">
    <location>
        <begin position="86"/>
        <end position="369"/>
    </location>
</feature>
<dbReference type="PANTHER" id="PTHR43283">
    <property type="entry name" value="BETA-LACTAMASE-RELATED"/>
    <property type="match status" value="1"/>
</dbReference>
<evidence type="ECO:0000313" key="2">
    <source>
        <dbReference type="EMBL" id="BAU58615.1"/>
    </source>
</evidence>
<dbReference type="Pfam" id="PF00144">
    <property type="entry name" value="Beta-lactamase"/>
    <property type="match status" value="1"/>
</dbReference>
<organism evidence="2 3">
    <name type="scientific">Halorhodospira halochloris</name>
    <name type="common">Ectothiorhodospira halochloris</name>
    <dbReference type="NCBI Taxonomy" id="1052"/>
    <lineage>
        <taxon>Bacteria</taxon>
        <taxon>Pseudomonadati</taxon>
        <taxon>Pseudomonadota</taxon>
        <taxon>Gammaproteobacteria</taxon>
        <taxon>Chromatiales</taxon>
        <taxon>Ectothiorhodospiraceae</taxon>
        <taxon>Halorhodospira</taxon>
    </lineage>
</organism>
<dbReference type="PANTHER" id="PTHR43283:SF7">
    <property type="entry name" value="BETA-LACTAMASE-RELATED DOMAIN-CONTAINING PROTEIN"/>
    <property type="match status" value="1"/>
</dbReference>
<evidence type="ECO:0000313" key="3">
    <source>
        <dbReference type="Proteomes" id="UP000218890"/>
    </source>
</evidence>
<name>A0A110B5T3_HALHR</name>